<evidence type="ECO:0000259" key="3">
    <source>
        <dbReference type="Pfam" id="PF04389"/>
    </source>
</evidence>
<feature type="domain" description="Secretion system C-terminal sorting" evidence="4">
    <location>
        <begin position="326"/>
        <end position="395"/>
    </location>
</feature>
<dbReference type="InterPro" id="IPR007484">
    <property type="entry name" value="Peptidase_M28"/>
</dbReference>
<dbReference type="PANTHER" id="PTHR12147">
    <property type="entry name" value="METALLOPEPTIDASE M28 FAMILY MEMBER"/>
    <property type="match status" value="1"/>
</dbReference>
<reference evidence="5 6" key="1">
    <citation type="submission" date="2016-10" db="EMBL/GenBank/DDBJ databases">
        <authorList>
            <person name="de Groot N.N."/>
        </authorList>
    </citation>
    <scope>NUCLEOTIDE SEQUENCE [LARGE SCALE GENOMIC DNA]</scope>
    <source>
        <strain evidence="5 6">DSM 23031</strain>
    </source>
</reference>
<dbReference type="STRING" id="680127.SAMN05421593_1914"/>
<evidence type="ECO:0000256" key="2">
    <source>
        <dbReference type="SAM" id="SignalP"/>
    </source>
</evidence>
<dbReference type="InterPro" id="IPR026444">
    <property type="entry name" value="Secre_tail"/>
</dbReference>
<feature type="chain" id="PRO_5011702824" evidence="2">
    <location>
        <begin position="26"/>
        <end position="397"/>
    </location>
</feature>
<dbReference type="RefSeq" id="WP_228424834.1">
    <property type="nucleotide sequence ID" value="NZ_FNWQ01000002.1"/>
</dbReference>
<dbReference type="GO" id="GO:0008235">
    <property type="term" value="F:metalloexopeptidase activity"/>
    <property type="evidence" value="ECO:0007669"/>
    <property type="project" value="InterPro"/>
</dbReference>
<feature type="domain" description="Peptidase M28" evidence="3">
    <location>
        <begin position="99"/>
        <end position="294"/>
    </location>
</feature>
<keyword evidence="5" id="KW-0378">Hydrolase</keyword>
<dbReference type="GO" id="GO:0004177">
    <property type="term" value="F:aminopeptidase activity"/>
    <property type="evidence" value="ECO:0007669"/>
    <property type="project" value="UniProtKB-KW"/>
</dbReference>
<sequence length="397" mass="43416">MDRNHAMKKISTFLLASVAVCNMNAQSFIQAYQDRANMVSQTNITTALQDFALLGVKKTGTTANNNALEWLKTKYLSYGYTANQIVEDPFTLGGYTSKNLIITKTGTVYPNKYVIICGHFDSITGTGVNDNGSGTSILLEAARILKDVPTEYSIKFIHFSGEEQGLLGSTHYANTVAYQGGTRVLDIKLVFNLDQVGGVMGNNNNTVYCDEDQGGLSSNNAASAAVTQQLRNCTALYSPLQTAVDPAEATDYIPFEQKGEVITGFFERIRSTYPHTVNDTFANTDPVYIYNIGKASVGALQHFAVATGTLGTHETVVKNSLEDIKIYPNPAKDFINIEFPNSGIKNFTFEVTDFQGRSIFKRTNETKINVSGLENGAYLGVLKAGEQTVVRKVMIER</sequence>
<dbReference type="NCBIfam" id="TIGR04183">
    <property type="entry name" value="Por_Secre_tail"/>
    <property type="match status" value="1"/>
</dbReference>
<dbReference type="GO" id="GO:0006508">
    <property type="term" value="P:proteolysis"/>
    <property type="evidence" value="ECO:0007669"/>
    <property type="project" value="InterPro"/>
</dbReference>
<evidence type="ECO:0000259" key="4">
    <source>
        <dbReference type="Pfam" id="PF18962"/>
    </source>
</evidence>
<evidence type="ECO:0000313" key="6">
    <source>
        <dbReference type="Proteomes" id="UP000198561"/>
    </source>
</evidence>
<keyword evidence="5" id="KW-0031">Aminopeptidase</keyword>
<dbReference type="Pfam" id="PF04389">
    <property type="entry name" value="Peptidase_M28"/>
    <property type="match status" value="1"/>
</dbReference>
<dbReference type="SUPFAM" id="SSF53187">
    <property type="entry name" value="Zn-dependent exopeptidases"/>
    <property type="match status" value="1"/>
</dbReference>
<dbReference type="Gene3D" id="3.40.630.10">
    <property type="entry name" value="Zn peptidases"/>
    <property type="match status" value="1"/>
</dbReference>
<gene>
    <name evidence="5" type="ORF">SAMN05421593_1914</name>
</gene>
<dbReference type="PANTHER" id="PTHR12147:SF26">
    <property type="entry name" value="PEPTIDASE M28 DOMAIN-CONTAINING PROTEIN"/>
    <property type="match status" value="1"/>
</dbReference>
<keyword evidence="1 2" id="KW-0732">Signal</keyword>
<protein>
    <submittedName>
        <fullName evidence="5">Aminopeptidase YwaD</fullName>
    </submittedName>
</protein>
<dbReference type="EMBL" id="FNWQ01000002">
    <property type="protein sequence ID" value="SEH32704.1"/>
    <property type="molecule type" value="Genomic_DNA"/>
</dbReference>
<feature type="signal peptide" evidence="2">
    <location>
        <begin position="1"/>
        <end position="25"/>
    </location>
</feature>
<proteinExistence type="predicted"/>
<keyword evidence="5" id="KW-0645">Protease</keyword>
<dbReference type="InterPro" id="IPR045175">
    <property type="entry name" value="M28_fam"/>
</dbReference>
<organism evidence="5 6">
    <name type="scientific">Chryseobacterium culicis</name>
    <dbReference type="NCBI Taxonomy" id="680127"/>
    <lineage>
        <taxon>Bacteria</taxon>
        <taxon>Pseudomonadati</taxon>
        <taxon>Bacteroidota</taxon>
        <taxon>Flavobacteriia</taxon>
        <taxon>Flavobacteriales</taxon>
        <taxon>Weeksellaceae</taxon>
        <taxon>Chryseobacterium group</taxon>
        <taxon>Chryseobacterium</taxon>
    </lineage>
</organism>
<accession>A0A1H6HEM0</accession>
<evidence type="ECO:0000256" key="1">
    <source>
        <dbReference type="ARBA" id="ARBA00022729"/>
    </source>
</evidence>
<dbReference type="AlphaFoldDB" id="A0A1H6HEM0"/>
<name>A0A1H6HEM0_CHRCI</name>
<dbReference type="Pfam" id="PF18962">
    <property type="entry name" value="Por_Secre_tail"/>
    <property type="match status" value="1"/>
</dbReference>
<dbReference type="Proteomes" id="UP000198561">
    <property type="component" value="Unassembled WGS sequence"/>
</dbReference>
<evidence type="ECO:0000313" key="5">
    <source>
        <dbReference type="EMBL" id="SEH32704.1"/>
    </source>
</evidence>